<keyword evidence="2" id="KW-1133">Transmembrane helix</keyword>
<gene>
    <name evidence="4" type="ORF">C7H73_00150</name>
</gene>
<evidence type="ECO:0000256" key="2">
    <source>
        <dbReference type="SAM" id="Phobius"/>
    </source>
</evidence>
<sequence length="240" mass="24463">MSYILDALRRAQAERHRGGVPDLHTPAATTADLPAAPRAGGLPWLPLALLLAVALGGAGWWLGRATTTPPPPVTPQPAVQAAAPLPGAVPAAPVDAPPPIEPSTPPPAVQAAPPRPAPQRAAAPAAKAPPPERARRPAPAAAAAAAPAPAPAPAKEAPRPGSAGTVFAQADLPPAVRSQLPTLQLAGITYSSNPQHRMAIINGQVLHEGEQAAPGLVLERIEQARTIWAFKGYRYALPAQ</sequence>
<keyword evidence="2" id="KW-0472">Membrane</keyword>
<dbReference type="OrthoDB" id="5432325at2"/>
<dbReference type="AlphaFoldDB" id="A0A2P1NGN0"/>
<evidence type="ECO:0000256" key="1">
    <source>
        <dbReference type="SAM" id="MobiDB-lite"/>
    </source>
</evidence>
<organism evidence="4 5">
    <name type="scientific">Pulveribacter suum</name>
    <dbReference type="NCBI Taxonomy" id="2116657"/>
    <lineage>
        <taxon>Bacteria</taxon>
        <taxon>Pseudomonadati</taxon>
        <taxon>Pseudomonadota</taxon>
        <taxon>Betaproteobacteria</taxon>
        <taxon>Burkholderiales</taxon>
        <taxon>Comamonadaceae</taxon>
        <taxon>Pulveribacter</taxon>
    </lineage>
</organism>
<dbReference type="RefSeq" id="WP_106844790.1">
    <property type="nucleotide sequence ID" value="NZ_CP027792.1"/>
</dbReference>
<evidence type="ECO:0000313" key="5">
    <source>
        <dbReference type="Proteomes" id="UP000241829"/>
    </source>
</evidence>
<keyword evidence="2" id="KW-0812">Transmembrane</keyword>
<feature type="compositionally biased region" description="Pro residues" evidence="1">
    <location>
        <begin position="95"/>
        <end position="117"/>
    </location>
</feature>
<dbReference type="Pfam" id="PF16537">
    <property type="entry name" value="T2SSB"/>
    <property type="match status" value="1"/>
</dbReference>
<evidence type="ECO:0000259" key="3">
    <source>
        <dbReference type="Pfam" id="PF16537"/>
    </source>
</evidence>
<dbReference type="EMBL" id="CP027792">
    <property type="protein sequence ID" value="AVP56227.1"/>
    <property type="molecule type" value="Genomic_DNA"/>
</dbReference>
<feature type="region of interest" description="Disordered" evidence="1">
    <location>
        <begin position="87"/>
        <end position="166"/>
    </location>
</feature>
<dbReference type="PRINTS" id="PR01217">
    <property type="entry name" value="PRICHEXTENSN"/>
</dbReference>
<protein>
    <recommendedName>
        <fullName evidence="3">Type II secretion system protein GspB C-terminal domain-containing protein</fullName>
    </recommendedName>
</protein>
<proteinExistence type="predicted"/>
<dbReference type="Proteomes" id="UP000241829">
    <property type="component" value="Chromosome"/>
</dbReference>
<keyword evidence="5" id="KW-1185">Reference proteome</keyword>
<accession>A0A2P1NGN0</accession>
<feature type="compositionally biased region" description="Low complexity" evidence="1">
    <location>
        <begin position="137"/>
        <end position="147"/>
    </location>
</feature>
<feature type="transmembrane region" description="Helical" evidence="2">
    <location>
        <begin position="44"/>
        <end position="63"/>
    </location>
</feature>
<reference evidence="5" key="1">
    <citation type="submission" date="2018-03" db="EMBL/GenBank/DDBJ databases">
        <title>Genome sequencing of Melaminivora sp. strain SC2-7.</title>
        <authorList>
            <person name="Kim S.-J."/>
            <person name="Heo J."/>
            <person name="Ahn J.-H."/>
            <person name="Kwon S.-W."/>
        </authorList>
    </citation>
    <scope>NUCLEOTIDE SEQUENCE [LARGE SCALE GENOMIC DNA]</scope>
    <source>
        <strain evidence="5">SC2-7</strain>
    </source>
</reference>
<evidence type="ECO:0000313" key="4">
    <source>
        <dbReference type="EMBL" id="AVP56227.1"/>
    </source>
</evidence>
<feature type="domain" description="Type II secretion system protein GspB C-terminal" evidence="3">
    <location>
        <begin position="180"/>
        <end position="239"/>
    </location>
</feature>
<dbReference type="KEGG" id="melm:C7H73_00150"/>
<dbReference type="InterPro" id="IPR032389">
    <property type="entry name" value="GspB_C"/>
</dbReference>
<name>A0A2P1NGN0_9BURK</name>
<dbReference type="GO" id="GO:0015627">
    <property type="term" value="C:type II protein secretion system complex"/>
    <property type="evidence" value="ECO:0007669"/>
    <property type="project" value="InterPro"/>
</dbReference>